<protein>
    <submittedName>
        <fullName evidence="2">Nore protein</fullName>
    </submittedName>
</protein>
<accession>Q719I2</accession>
<name>Q719I2_BRUAO</name>
<evidence type="ECO:0000313" key="2">
    <source>
        <dbReference type="EMBL" id="AAQ11391.1"/>
    </source>
</evidence>
<dbReference type="EMBL" id="AF542417">
    <property type="protein sequence ID" value="AAQ11391.1"/>
    <property type="molecule type" value="Genomic_DNA"/>
</dbReference>
<feature type="region of interest" description="Disordered" evidence="1">
    <location>
        <begin position="1"/>
        <end position="40"/>
    </location>
</feature>
<dbReference type="AlphaFoldDB" id="Q719I2"/>
<proteinExistence type="predicted"/>
<organism evidence="2">
    <name type="scientific">Brucella abortus</name>
    <dbReference type="NCBI Taxonomy" id="235"/>
    <lineage>
        <taxon>Bacteria</taxon>
        <taxon>Pseudomonadati</taxon>
        <taxon>Pseudomonadota</taxon>
        <taxon>Alphaproteobacteria</taxon>
        <taxon>Hyphomicrobiales</taxon>
        <taxon>Brucellaceae</taxon>
        <taxon>Brucella/Ochrobactrum group</taxon>
        <taxon>Brucella</taxon>
    </lineage>
</organism>
<reference evidence="2" key="1">
    <citation type="journal article" date="2003" name="J. Bacteriol.">
        <title>Molecular characterization of Brucella abortus chromosome II recombination.</title>
        <authorList>
            <person name="Tsoktouridis G."/>
            <person name="Merz C.A."/>
            <person name="Manning S.P."/>
            <person name="Giovagnoli-Kurtz R."/>
            <person name="Williams L.E."/>
            <person name="Mujer C.V."/>
            <person name="Hagius S."/>
            <person name="Elzer P."/>
            <person name="Redkar R.J."/>
            <person name="Patra G."/>
            <person name="DelVecchio V.G."/>
        </authorList>
    </citation>
    <scope>NUCLEOTIDE SEQUENCE</scope>
</reference>
<sequence length="200" mass="23026">MPERGDQKHIRARWPPGDQHQDHGAEQHMQQVEPGDEKIKLEEGTGRLVARKPRLMRIFKQFHRHETEAEKGCKQQGTAHGKRRLPAAHEQDHRIGGGQTGAQMRAQQPDTLWINHRHNHEGDEQDCECDEFAPDQNPEQERIFFLLPFPGRERRNGVIFRSKHGAMPSPQAPPLLCVLAKKNQACGCIMFWQCKGHSYD</sequence>
<evidence type="ECO:0000256" key="1">
    <source>
        <dbReference type="SAM" id="MobiDB-lite"/>
    </source>
</evidence>